<reference evidence="1 2" key="1">
    <citation type="submission" date="2019-11" db="EMBL/GenBank/DDBJ databases">
        <title>Draft Genome Sequences of Six Type Strains of the Genus Massilia.</title>
        <authorList>
            <person name="Miess H."/>
            <person name="Frediansyah A."/>
            <person name="Goeker M."/>
            <person name="Gross H."/>
        </authorList>
    </citation>
    <scope>NUCLEOTIDE SEQUENCE [LARGE SCALE GENOMIC DNA]</scope>
    <source>
        <strain evidence="1 2">DSM 17513</strain>
    </source>
</reference>
<accession>A0A6I3X9R6</accession>
<dbReference type="EMBL" id="WNWM01000002">
    <property type="protein sequence ID" value="MUI12957.1"/>
    <property type="molecule type" value="Genomic_DNA"/>
</dbReference>
<dbReference type="RefSeq" id="WP_155708833.1">
    <property type="nucleotide sequence ID" value="NZ_BMWU01000009.1"/>
</dbReference>
<dbReference type="Proteomes" id="UP000431684">
    <property type="component" value="Unassembled WGS sequence"/>
</dbReference>
<organism evidence="1 2">
    <name type="scientific">Pseudoduganella dura</name>
    <dbReference type="NCBI Taxonomy" id="321982"/>
    <lineage>
        <taxon>Bacteria</taxon>
        <taxon>Pseudomonadati</taxon>
        <taxon>Pseudomonadota</taxon>
        <taxon>Betaproteobacteria</taxon>
        <taxon>Burkholderiales</taxon>
        <taxon>Oxalobacteraceae</taxon>
        <taxon>Telluria group</taxon>
        <taxon>Pseudoduganella</taxon>
    </lineage>
</organism>
<protein>
    <submittedName>
        <fullName evidence="1">Uncharacterized protein</fullName>
    </submittedName>
</protein>
<dbReference type="InterPro" id="IPR053847">
    <property type="entry name" value="DUF6928"/>
</dbReference>
<gene>
    <name evidence="1" type="ORF">GJV26_10870</name>
</gene>
<dbReference type="Pfam" id="PF21997">
    <property type="entry name" value="DUF6928"/>
    <property type="match status" value="1"/>
</dbReference>
<evidence type="ECO:0000313" key="1">
    <source>
        <dbReference type="EMBL" id="MUI12957.1"/>
    </source>
</evidence>
<proteinExistence type="predicted"/>
<name>A0A6I3X9R6_9BURK</name>
<dbReference type="OrthoDB" id="286042at2"/>
<keyword evidence="2" id="KW-1185">Reference proteome</keyword>
<evidence type="ECO:0000313" key="2">
    <source>
        <dbReference type="Proteomes" id="UP000431684"/>
    </source>
</evidence>
<comment type="caution">
    <text evidence="1">The sequence shown here is derived from an EMBL/GenBank/DDBJ whole genome shotgun (WGS) entry which is preliminary data.</text>
</comment>
<dbReference type="AlphaFoldDB" id="A0A6I3X9R6"/>
<sequence length="211" mass="22510">MTRYTGPMRWEMSIVCATDRPGSFGPGTGNDVASAARIQRALAGDGYEYGGEVTLWNALHPDEDAMFIGVRPGGVLVCHADLAGALIHGNAWSRINRSLRGNYRETVLRWFPAGDVMAMALHCVPNLWGFSAYHAGRRIRTVAGSAEDGLFADSGVPLPEELPLRAGAVPGLLDAPAAGEELVLAVSARMFGACIDRLAGTGPVLSHFHRR</sequence>